<evidence type="ECO:0000256" key="10">
    <source>
        <dbReference type="SAM" id="SignalP"/>
    </source>
</evidence>
<keyword evidence="7" id="KW-0067">ATP-binding</keyword>
<feature type="transmembrane region" description="Helical" evidence="9">
    <location>
        <begin position="1053"/>
        <end position="1074"/>
    </location>
</feature>
<dbReference type="PROSITE" id="PS00018">
    <property type="entry name" value="EF_HAND_1"/>
    <property type="match status" value="1"/>
</dbReference>
<keyword evidence="2" id="KW-0808">Transferase</keyword>
<dbReference type="InParanoid" id="F2UN72"/>
<dbReference type="SMART" id="SM00220">
    <property type="entry name" value="S_TKc"/>
    <property type="match status" value="1"/>
</dbReference>
<dbReference type="PANTHER" id="PTHR24373:SF398">
    <property type="entry name" value="LEUCINE-RICH REPEAT-CONTAINING G-PROTEIN COUPLED RECEPTOR 6"/>
    <property type="match status" value="1"/>
</dbReference>
<dbReference type="GO" id="GO:0005524">
    <property type="term" value="F:ATP binding"/>
    <property type="evidence" value="ECO:0007669"/>
    <property type="project" value="UniProtKB-KW"/>
</dbReference>
<evidence type="ECO:0000256" key="5">
    <source>
        <dbReference type="ARBA" id="ARBA00022741"/>
    </source>
</evidence>
<dbReference type="Gene3D" id="3.80.10.10">
    <property type="entry name" value="Ribonuclease Inhibitor"/>
    <property type="match status" value="3"/>
</dbReference>
<evidence type="ECO:0000259" key="11">
    <source>
        <dbReference type="PROSITE" id="PS50011"/>
    </source>
</evidence>
<feature type="region of interest" description="Disordered" evidence="8">
    <location>
        <begin position="247"/>
        <end position="293"/>
    </location>
</feature>
<dbReference type="STRING" id="946362.F2UN72"/>
<dbReference type="Gene3D" id="1.10.510.10">
    <property type="entry name" value="Transferase(Phosphotransferase) domain 1"/>
    <property type="match status" value="1"/>
</dbReference>
<evidence type="ECO:0000256" key="9">
    <source>
        <dbReference type="SAM" id="Phobius"/>
    </source>
</evidence>
<evidence type="ECO:0000256" key="3">
    <source>
        <dbReference type="ARBA" id="ARBA00022729"/>
    </source>
</evidence>
<dbReference type="eggNOG" id="KOG0192">
    <property type="taxonomic scope" value="Eukaryota"/>
</dbReference>
<keyword evidence="1" id="KW-0433">Leucine-rich repeat</keyword>
<dbReference type="InterPro" id="IPR001611">
    <property type="entry name" value="Leu-rich_rpt"/>
</dbReference>
<keyword evidence="6 12" id="KW-0418">Kinase</keyword>
<dbReference type="InterPro" id="IPR003591">
    <property type="entry name" value="Leu-rich_rpt_typical-subtyp"/>
</dbReference>
<feature type="region of interest" description="Disordered" evidence="8">
    <location>
        <begin position="1290"/>
        <end position="1314"/>
    </location>
</feature>
<feature type="chain" id="PRO_5003290835" evidence="10">
    <location>
        <begin position="28"/>
        <end position="1436"/>
    </location>
</feature>
<keyword evidence="9" id="KW-0472">Membrane</keyword>
<dbReference type="EMBL" id="GL832983">
    <property type="protein sequence ID" value="EGD78572.1"/>
    <property type="molecule type" value="Genomic_DNA"/>
</dbReference>
<dbReference type="FunFam" id="3.80.10.10:FF:001164">
    <property type="entry name" value="GH01279p"/>
    <property type="match status" value="2"/>
</dbReference>
<accession>F2UN72</accession>
<dbReference type="SMART" id="SM00369">
    <property type="entry name" value="LRR_TYP"/>
    <property type="match status" value="9"/>
</dbReference>
<dbReference type="InterPro" id="IPR000719">
    <property type="entry name" value="Prot_kinase_dom"/>
</dbReference>
<feature type="domain" description="Protein kinase" evidence="11">
    <location>
        <begin position="1113"/>
        <end position="1436"/>
    </location>
</feature>
<dbReference type="InterPro" id="IPR018247">
    <property type="entry name" value="EF_Hand_1_Ca_BS"/>
</dbReference>
<dbReference type="Pfam" id="PF13855">
    <property type="entry name" value="LRR_8"/>
    <property type="match status" value="2"/>
</dbReference>
<evidence type="ECO:0000256" key="6">
    <source>
        <dbReference type="ARBA" id="ARBA00022777"/>
    </source>
</evidence>
<evidence type="ECO:0000256" key="2">
    <source>
        <dbReference type="ARBA" id="ARBA00022679"/>
    </source>
</evidence>
<evidence type="ECO:0000256" key="1">
    <source>
        <dbReference type="ARBA" id="ARBA00022614"/>
    </source>
</evidence>
<dbReference type="Gene3D" id="3.30.200.20">
    <property type="entry name" value="Phosphorylase Kinase, domain 1"/>
    <property type="match status" value="1"/>
</dbReference>
<evidence type="ECO:0000313" key="12">
    <source>
        <dbReference type="EMBL" id="EGD78572.1"/>
    </source>
</evidence>
<feature type="signal peptide" evidence="10">
    <location>
        <begin position="1"/>
        <end position="27"/>
    </location>
</feature>
<keyword evidence="13" id="KW-1185">Reference proteome</keyword>
<dbReference type="RefSeq" id="XP_004989521.1">
    <property type="nucleotide sequence ID" value="XM_004989464.1"/>
</dbReference>
<dbReference type="InterPro" id="IPR011009">
    <property type="entry name" value="Kinase-like_dom_sf"/>
</dbReference>
<dbReference type="GO" id="GO:0004672">
    <property type="term" value="F:protein kinase activity"/>
    <property type="evidence" value="ECO:0007669"/>
    <property type="project" value="InterPro"/>
</dbReference>
<dbReference type="Proteomes" id="UP000007799">
    <property type="component" value="Unassembled WGS sequence"/>
</dbReference>
<reference evidence="12" key="1">
    <citation type="submission" date="2009-08" db="EMBL/GenBank/DDBJ databases">
        <title>Annotation of Salpingoeca rosetta.</title>
        <authorList>
            <consortium name="The Broad Institute Genome Sequencing Platform"/>
            <person name="Russ C."/>
            <person name="Cuomo C."/>
            <person name="Burger G."/>
            <person name="Gray M.W."/>
            <person name="Holland P.W.H."/>
            <person name="King N."/>
            <person name="Lang F.B.F."/>
            <person name="Roger A.J."/>
            <person name="Ruiz-Trillo I."/>
            <person name="Young S.K."/>
            <person name="Zeng Q."/>
            <person name="Gargeya S."/>
            <person name="Alvarado L."/>
            <person name="Berlin A."/>
            <person name="Chapman S.B."/>
            <person name="Chen Z."/>
            <person name="Freedman E."/>
            <person name="Gellesch M."/>
            <person name="Goldberg J."/>
            <person name="Griggs A."/>
            <person name="Gujja S."/>
            <person name="Heilman E."/>
            <person name="Heiman D."/>
            <person name="Howarth C."/>
            <person name="Mehta T."/>
            <person name="Neiman D."/>
            <person name="Pearson M."/>
            <person name="Roberts A."/>
            <person name="Saif S."/>
            <person name="Shea T."/>
            <person name="Shenoy N."/>
            <person name="Sisk P."/>
            <person name="Stolte C."/>
            <person name="Sykes S."/>
            <person name="White J."/>
            <person name="Yandava C."/>
            <person name="Haas B."/>
            <person name="Nusbaum C."/>
            <person name="Birren B."/>
        </authorList>
    </citation>
    <scope>NUCLEOTIDE SEQUENCE [LARGE SCALE GENOMIC DNA]</scope>
    <source>
        <strain evidence="12">ATCC 50818</strain>
    </source>
</reference>
<evidence type="ECO:0000313" key="13">
    <source>
        <dbReference type="Proteomes" id="UP000007799"/>
    </source>
</evidence>
<dbReference type="SUPFAM" id="SSF52058">
    <property type="entry name" value="L domain-like"/>
    <property type="match status" value="2"/>
</dbReference>
<keyword evidence="9" id="KW-1133">Transmembrane helix</keyword>
<keyword evidence="4" id="KW-0677">Repeat</keyword>
<feature type="compositionally biased region" description="Basic and acidic residues" evidence="8">
    <location>
        <begin position="190"/>
        <end position="199"/>
    </location>
</feature>
<evidence type="ECO:0000256" key="8">
    <source>
        <dbReference type="SAM" id="MobiDB-lite"/>
    </source>
</evidence>
<keyword evidence="3 10" id="KW-0732">Signal</keyword>
<dbReference type="InterPro" id="IPR032675">
    <property type="entry name" value="LRR_dom_sf"/>
</dbReference>
<evidence type="ECO:0000256" key="4">
    <source>
        <dbReference type="ARBA" id="ARBA00022737"/>
    </source>
</evidence>
<keyword evidence="5" id="KW-0547">Nucleotide-binding</keyword>
<dbReference type="eggNOG" id="KOG0619">
    <property type="taxonomic scope" value="Eukaryota"/>
</dbReference>
<proteinExistence type="predicted"/>
<protein>
    <submittedName>
        <fullName evidence="12">TKL protein kinase</fullName>
    </submittedName>
</protein>
<dbReference type="SUPFAM" id="SSF56112">
    <property type="entry name" value="Protein kinase-like (PK-like)"/>
    <property type="match status" value="1"/>
</dbReference>
<dbReference type="FunFam" id="3.30.200.20:FF:000180">
    <property type="entry name" value="serine/threonine-protein kinase STY46-like"/>
    <property type="match status" value="1"/>
</dbReference>
<sequence length="1436" mass="157672">MKTMMRGRLLALLLLVLLLVLLGGGRGCVGGDAKHFPPLSDRPILFNQELEEIASLSEDDAKLHLMNLVASMDTGLDHEGEPVGGGGDGAIAPGELAIRLVRVEYDRHSLDAVYHVLETDTDDDGLLSWEEVAKVAPKYGLSEDVARARFQRADKAVALCKEVDTTLQHIQTTLHQHDVPCTSIADRQHDTVRSADRRNNSNNGTAHNRTHGKKTPEAGAVVTVDLSSIQRMMAAFGCSQAERARTLSTQAQSSHPEETAVLLPETNLSKKSNPAALHSTPPPQRRRARVRRNDEPVVQAGQCTLQSVIDGSCPGANGESLVLTLFESDPARVNDSTDASTLLRISPSVRALTLSGHVEHAAVQWILGNGNWTACTTVFCEGVQFATFELSVLNPMSRLGTIWIRNSVLLREVAVVGFLHGQGITTFRVENCSLTNVPELSAMASLTLLSVDQNRIGHVSRDDLTGLASLQQLGLAQNIICHVESGAFQDLTQLRQLFMGNNDISTLPSGLLHRLSRLTTLHLHRNPIRRLRPGVFSALTALETLVLENTLLTSLPPTLFGNSTRLNLLALSGNLITSLPEAIFSGLSVLERLLLFSNRLTSLPRGVFRDLKALRMLDLFDNQLRSLPNGLLQCNTRLISFFCKDNRLTALPSNLFINSNSLEHISFANNALRSIDNVLGAAPLPSLGALDLDDNQITSLNLSTTAPSLWQVSMSGNPVEELPDISMTPALHTFRLQGHHVNHINLAAFLALSNLVVLELDASEQAKSRAVLTETNIASVAPLSALRIENVDISAVVPLIERLPTLNLHVLHVGWSGATIDTLPISALCKLLARDVRELRIVSTDYRTIELCPGKTFETLVLTNNKYLQSLTVHNPLRELNASGCWQLASIDAPPIDILDISNTRFPPTAALCTRWGRRVLFARNLAGLADTQHAATMMRNCVNEVDVLDLSGNTWLGQLAEINRVAERRVALSDAEFRTADLVVIPNRPIPPILQLTNAPIECALQLSNQDLRPLRDLSTLTPHVVFSFHCTCARGFKAAATGRCVGANPDVAGIAAGSVIGGLALGLLMAWLSRRYRGLTKRIGLQEQLLVERDEEVMALKKAWEIEYDELRMIKRVAAGAFGVVFKAEWDTVTVAVKVLQQGVMMFDESTVLEFEKEVEFLQRTRHPNVVRFFGAGTDPNGSPFLVLEFVALGSLKDLLGKDMEQVLREVRNKDVEKSSNGSVGDDVNSVWDLKLRLLRDVASGMAFIHSLDQMHRDLKSGNVLVSSSLRAKITDFGSIRQCFTRDRNQHKQRTRLSSTHDVDDPQYSPQAGLQTMTSMTLTAGVGTPLYMAPEALTGDKYSFEADIFSFGVLMWEVTTQRVPDLIEQEKGSGYRGPILATISNLMADGKRLRFEDGEQDAIPEWFQSLTYKCMAQDPRERPSFGELKDHHFA</sequence>
<gene>
    <name evidence="12" type="ORF">PTSG_09263</name>
</gene>
<evidence type="ECO:0000256" key="7">
    <source>
        <dbReference type="ARBA" id="ARBA00022840"/>
    </source>
</evidence>
<name>F2UN72_SALR5</name>
<dbReference type="InterPro" id="IPR050328">
    <property type="entry name" value="Dev_Immune_Receptor"/>
</dbReference>
<dbReference type="GeneID" id="16070069"/>
<dbReference type="Pfam" id="PF00069">
    <property type="entry name" value="Pkinase"/>
    <property type="match status" value="1"/>
</dbReference>
<dbReference type="PROSITE" id="PS51450">
    <property type="entry name" value="LRR"/>
    <property type="match status" value="2"/>
</dbReference>
<dbReference type="PANTHER" id="PTHR24373">
    <property type="entry name" value="SLIT RELATED LEUCINE-RICH REPEAT NEURONAL PROTEIN"/>
    <property type="match status" value="1"/>
</dbReference>
<feature type="region of interest" description="Disordered" evidence="8">
    <location>
        <begin position="190"/>
        <end position="218"/>
    </location>
</feature>
<organism evidence="13">
    <name type="scientific">Salpingoeca rosetta (strain ATCC 50818 / BSB-021)</name>
    <dbReference type="NCBI Taxonomy" id="946362"/>
    <lineage>
        <taxon>Eukaryota</taxon>
        <taxon>Choanoflagellata</taxon>
        <taxon>Craspedida</taxon>
        <taxon>Salpingoecidae</taxon>
        <taxon>Salpingoeca</taxon>
    </lineage>
</organism>
<keyword evidence="9" id="KW-0812">Transmembrane</keyword>
<dbReference type="PROSITE" id="PS50011">
    <property type="entry name" value="PROTEIN_KINASE_DOM"/>
    <property type="match status" value="1"/>
</dbReference>